<dbReference type="EMBL" id="JAODZE010000042">
    <property type="protein sequence ID" value="MDH0149050.1"/>
    <property type="molecule type" value="Genomic_DNA"/>
</dbReference>
<proteinExistence type="predicted"/>
<sequence>MPDGLIKKYNALLDTTTGEELWVNGVKVDRAVQTQESQEASTHIREEETPREEYLADSTQAFSSEGCLDAWISAYRKEIGDEAVIVSEQIDEWEDWCSEGKLP</sequence>
<evidence type="ECO:0000313" key="2">
    <source>
        <dbReference type="EMBL" id="MDH0149050.1"/>
    </source>
</evidence>
<evidence type="ECO:0000256" key="1">
    <source>
        <dbReference type="SAM" id="MobiDB-lite"/>
    </source>
</evidence>
<organism evidence="2 3">
    <name type="scientific">Stutzerimonas stutzeri</name>
    <name type="common">Pseudomonas stutzeri</name>
    <dbReference type="NCBI Taxonomy" id="316"/>
    <lineage>
        <taxon>Bacteria</taxon>
        <taxon>Pseudomonadati</taxon>
        <taxon>Pseudomonadota</taxon>
        <taxon>Gammaproteobacteria</taxon>
        <taxon>Pseudomonadales</taxon>
        <taxon>Pseudomonadaceae</taxon>
        <taxon>Stutzerimonas</taxon>
    </lineage>
</organism>
<comment type="caution">
    <text evidence="2">The sequence shown here is derived from an EMBL/GenBank/DDBJ whole genome shotgun (WGS) entry which is preliminary data.</text>
</comment>
<accession>A0AA42KZX9</accession>
<dbReference type="RefSeq" id="WP_279648041.1">
    <property type="nucleotide sequence ID" value="NZ_JAODZE010000042.1"/>
</dbReference>
<dbReference type="Proteomes" id="UP001158076">
    <property type="component" value="Unassembled WGS sequence"/>
</dbReference>
<gene>
    <name evidence="2" type="ORF">N7335_21925</name>
</gene>
<protein>
    <submittedName>
        <fullName evidence="2">Uncharacterized protein</fullName>
    </submittedName>
</protein>
<evidence type="ECO:0000313" key="3">
    <source>
        <dbReference type="Proteomes" id="UP001158076"/>
    </source>
</evidence>
<reference evidence="2" key="1">
    <citation type="submission" date="2022-09" db="EMBL/GenBank/DDBJ databases">
        <title>Intensive care unit water sources are persistently colonized with multi-drug resistant bacteria and are the site of extensive horizontal gene transfer of antibiotic resistance genes.</title>
        <authorList>
            <person name="Diorio-Toth L."/>
        </authorList>
    </citation>
    <scope>NUCLEOTIDE SEQUENCE</scope>
    <source>
        <strain evidence="2">GD04147</strain>
    </source>
</reference>
<name>A0AA42KZX9_STUST</name>
<dbReference type="AlphaFoldDB" id="A0AA42KZX9"/>
<feature type="compositionally biased region" description="Basic and acidic residues" evidence="1">
    <location>
        <begin position="42"/>
        <end position="53"/>
    </location>
</feature>
<feature type="region of interest" description="Disordered" evidence="1">
    <location>
        <begin position="33"/>
        <end position="53"/>
    </location>
</feature>